<evidence type="ECO:0000313" key="1">
    <source>
        <dbReference type="EMBL" id="PUZ56090.1"/>
    </source>
</evidence>
<protein>
    <submittedName>
        <fullName evidence="1">Uncharacterized protein</fullName>
    </submittedName>
</protein>
<dbReference type="Gramene" id="PUZ56090">
    <property type="protein sequence ID" value="PUZ56090"/>
    <property type="gene ID" value="GQ55_5G267900"/>
</dbReference>
<evidence type="ECO:0000313" key="2">
    <source>
        <dbReference type="Proteomes" id="UP000244336"/>
    </source>
</evidence>
<name>A0A2T7DKI6_9POAL</name>
<reference evidence="1 2" key="1">
    <citation type="submission" date="2018-04" db="EMBL/GenBank/DDBJ databases">
        <title>WGS assembly of Panicum hallii var. hallii HAL2.</title>
        <authorList>
            <person name="Lovell J."/>
            <person name="Jenkins J."/>
            <person name="Lowry D."/>
            <person name="Mamidi S."/>
            <person name="Sreedasyam A."/>
            <person name="Weng X."/>
            <person name="Barry K."/>
            <person name="Bonette J."/>
            <person name="Campitelli B."/>
            <person name="Daum C."/>
            <person name="Gordon S."/>
            <person name="Gould B."/>
            <person name="Lipzen A."/>
            <person name="MacQueen A."/>
            <person name="Palacio-Mejia J."/>
            <person name="Plott C."/>
            <person name="Shakirov E."/>
            <person name="Shu S."/>
            <person name="Yoshinaga Y."/>
            <person name="Zane M."/>
            <person name="Rokhsar D."/>
            <person name="Grimwood J."/>
            <person name="Schmutz J."/>
            <person name="Juenger T."/>
        </authorList>
    </citation>
    <scope>NUCLEOTIDE SEQUENCE [LARGE SCALE GENOMIC DNA]</scope>
    <source>
        <strain evidence="2">cv. HAL2</strain>
    </source>
</reference>
<proteinExistence type="predicted"/>
<gene>
    <name evidence="1" type="ORF">GQ55_5G267900</name>
</gene>
<accession>A0A2T7DKI6</accession>
<organism evidence="1 2">
    <name type="scientific">Panicum hallii var. hallii</name>
    <dbReference type="NCBI Taxonomy" id="1504633"/>
    <lineage>
        <taxon>Eukaryota</taxon>
        <taxon>Viridiplantae</taxon>
        <taxon>Streptophyta</taxon>
        <taxon>Embryophyta</taxon>
        <taxon>Tracheophyta</taxon>
        <taxon>Spermatophyta</taxon>
        <taxon>Magnoliopsida</taxon>
        <taxon>Liliopsida</taxon>
        <taxon>Poales</taxon>
        <taxon>Poaceae</taxon>
        <taxon>PACMAD clade</taxon>
        <taxon>Panicoideae</taxon>
        <taxon>Panicodae</taxon>
        <taxon>Paniceae</taxon>
        <taxon>Panicinae</taxon>
        <taxon>Panicum</taxon>
        <taxon>Panicum sect. Panicum</taxon>
    </lineage>
</organism>
<dbReference type="Proteomes" id="UP000244336">
    <property type="component" value="Chromosome 5"/>
</dbReference>
<dbReference type="AlphaFoldDB" id="A0A2T7DKI6"/>
<keyword evidence="2" id="KW-1185">Reference proteome</keyword>
<sequence length="79" mass="8894">MFQTNELQILQLVTVSWAGWLAGWMHSRTRTAQILEYSLLRLDKFGVAVAAYGRLPAYHGVEHTYNGIQSPTPLSTPSF</sequence>
<dbReference type="EMBL" id="CM009753">
    <property type="protein sequence ID" value="PUZ56090.1"/>
    <property type="molecule type" value="Genomic_DNA"/>
</dbReference>